<dbReference type="Pfam" id="PF13411">
    <property type="entry name" value="MerR_1"/>
    <property type="match status" value="1"/>
</dbReference>
<dbReference type="OrthoDB" id="9800334at2"/>
<dbReference type="InterPro" id="IPR009061">
    <property type="entry name" value="DNA-bd_dom_put_sf"/>
</dbReference>
<dbReference type="InterPro" id="IPR036594">
    <property type="entry name" value="Meth_synthase_dom"/>
</dbReference>
<dbReference type="Gene3D" id="3.40.50.280">
    <property type="entry name" value="Cobalamin-binding domain"/>
    <property type="match status" value="1"/>
</dbReference>
<dbReference type="RefSeq" id="WP_066406974.1">
    <property type="nucleotide sequence ID" value="NZ_CP011390.1"/>
</dbReference>
<dbReference type="SUPFAM" id="SSF52242">
    <property type="entry name" value="Cobalamin (vitamin B12)-binding domain"/>
    <property type="match status" value="1"/>
</dbReference>
<name>A0A172TZD8_9BACT</name>
<reference evidence="2 3" key="2">
    <citation type="journal article" date="2016" name="Int. J. Syst. Evol. Microbiol.">
        <title>Flavisolibacter tropicus sp. nov., isolated from tropical soil.</title>
        <authorList>
            <person name="Lee J.J."/>
            <person name="Kang M.S."/>
            <person name="Kim G.S."/>
            <person name="Lee C.S."/>
            <person name="Lim S."/>
            <person name="Lee J."/>
            <person name="Roh S.H."/>
            <person name="Kang H."/>
            <person name="Ha J.M."/>
            <person name="Bae S."/>
            <person name="Jung H.Y."/>
            <person name="Kim M.K."/>
        </authorList>
    </citation>
    <scope>NUCLEOTIDE SEQUENCE [LARGE SCALE GENOMIC DNA]</scope>
    <source>
        <strain evidence="2 3">LCS9</strain>
    </source>
</reference>
<dbReference type="GO" id="GO:0003677">
    <property type="term" value="F:DNA binding"/>
    <property type="evidence" value="ECO:0007669"/>
    <property type="project" value="InterPro"/>
</dbReference>
<dbReference type="STRING" id="1492898.SY85_20295"/>
<accession>A0A172TZD8</accession>
<dbReference type="KEGG" id="fla:SY85_20295"/>
<dbReference type="Gene3D" id="1.10.1240.10">
    <property type="entry name" value="Methionine synthase domain"/>
    <property type="match status" value="1"/>
</dbReference>
<feature type="domain" description="HTH merR-type" evidence="1">
    <location>
        <begin position="1"/>
        <end position="46"/>
    </location>
</feature>
<dbReference type="InterPro" id="IPR000551">
    <property type="entry name" value="MerR-type_HTH_dom"/>
</dbReference>
<sequence length="290" mass="32820">MGFTIKELETLSGIKAHTIRIWEQRYHFLKPTRTSTNIRTYSNEELKTILTVALLNKHGYKISRIDTMPPEQRNKEVINLSSEEAQNEYLVNELISAMIDLDIYGYETLLNDCIQRVGIEATIKTIIFSFLEKIGILWQTGHINPAHEHIVSNIIRQKLVVAIEGLPFPEQQKPLLLLLLPEDEHHELGLLFVYYLLKQRGLPVIYLGANVPLKDAQYVISLKQPDHIYLHLTSSPSKASFQKYLKGLAASNSSSKVVLSGHIAESFPGINGQLLPLHTLSQAITYISSL</sequence>
<dbReference type="EMBL" id="CP011390">
    <property type="protein sequence ID" value="ANE52469.1"/>
    <property type="molecule type" value="Genomic_DNA"/>
</dbReference>
<dbReference type="Proteomes" id="UP000077177">
    <property type="component" value="Chromosome"/>
</dbReference>
<dbReference type="SUPFAM" id="SSF46955">
    <property type="entry name" value="Putative DNA-binding domain"/>
    <property type="match status" value="1"/>
</dbReference>
<dbReference type="GO" id="GO:0006355">
    <property type="term" value="P:regulation of DNA-templated transcription"/>
    <property type="evidence" value="ECO:0007669"/>
    <property type="project" value="InterPro"/>
</dbReference>
<keyword evidence="3" id="KW-1185">Reference proteome</keyword>
<dbReference type="PROSITE" id="PS50937">
    <property type="entry name" value="HTH_MERR_2"/>
    <property type="match status" value="1"/>
</dbReference>
<dbReference type="Pfam" id="PF02607">
    <property type="entry name" value="B12-binding_2"/>
    <property type="match status" value="1"/>
</dbReference>
<proteinExistence type="predicted"/>
<protein>
    <submittedName>
        <fullName evidence="2">MerR family transcriptional regulator</fullName>
    </submittedName>
</protein>
<dbReference type="AlphaFoldDB" id="A0A172TZD8"/>
<dbReference type="GO" id="GO:0031419">
    <property type="term" value="F:cobalamin binding"/>
    <property type="evidence" value="ECO:0007669"/>
    <property type="project" value="InterPro"/>
</dbReference>
<dbReference type="SMART" id="SM00422">
    <property type="entry name" value="HTH_MERR"/>
    <property type="match status" value="1"/>
</dbReference>
<dbReference type="InterPro" id="IPR003759">
    <property type="entry name" value="Cbl-bd_cap"/>
</dbReference>
<dbReference type="InterPro" id="IPR036724">
    <property type="entry name" value="Cobalamin-bd_sf"/>
</dbReference>
<dbReference type="Gene3D" id="1.10.1660.10">
    <property type="match status" value="1"/>
</dbReference>
<reference evidence="3" key="1">
    <citation type="submission" date="2015-01" db="EMBL/GenBank/DDBJ databases">
        <title>Flavisolibacter sp./LCS9/ whole genome sequencing.</title>
        <authorList>
            <person name="Kim M.K."/>
            <person name="Srinivasan S."/>
            <person name="Lee J.-J."/>
        </authorList>
    </citation>
    <scope>NUCLEOTIDE SEQUENCE [LARGE SCALE GENOMIC DNA]</scope>
    <source>
        <strain evidence="3">LCS9</strain>
    </source>
</reference>
<dbReference type="GO" id="GO:0046872">
    <property type="term" value="F:metal ion binding"/>
    <property type="evidence" value="ECO:0007669"/>
    <property type="project" value="InterPro"/>
</dbReference>
<evidence type="ECO:0000259" key="1">
    <source>
        <dbReference type="PROSITE" id="PS50937"/>
    </source>
</evidence>
<evidence type="ECO:0000313" key="3">
    <source>
        <dbReference type="Proteomes" id="UP000077177"/>
    </source>
</evidence>
<dbReference type="CDD" id="cd01104">
    <property type="entry name" value="HTH_MlrA-CarA"/>
    <property type="match status" value="1"/>
</dbReference>
<organism evidence="2 3">
    <name type="scientific">Flavisolibacter tropicus</name>
    <dbReference type="NCBI Taxonomy" id="1492898"/>
    <lineage>
        <taxon>Bacteria</taxon>
        <taxon>Pseudomonadati</taxon>
        <taxon>Bacteroidota</taxon>
        <taxon>Chitinophagia</taxon>
        <taxon>Chitinophagales</taxon>
        <taxon>Chitinophagaceae</taxon>
        <taxon>Flavisolibacter</taxon>
    </lineage>
</organism>
<evidence type="ECO:0000313" key="2">
    <source>
        <dbReference type="EMBL" id="ANE52469.1"/>
    </source>
</evidence>
<dbReference type="PATRIC" id="fig|1492898.3.peg.4413"/>
<gene>
    <name evidence="2" type="ORF">SY85_20295</name>
</gene>